<reference evidence="2" key="2">
    <citation type="submission" date="2021-09" db="EMBL/GenBank/DDBJ databases">
        <authorList>
            <person name="Jia N."/>
            <person name="Wang J."/>
            <person name="Shi W."/>
            <person name="Du L."/>
            <person name="Sun Y."/>
            <person name="Zhan W."/>
            <person name="Jiang J."/>
            <person name="Wang Q."/>
            <person name="Zhang B."/>
            <person name="Ji P."/>
            <person name="Sakyi L.B."/>
            <person name="Cui X."/>
            <person name="Yuan T."/>
            <person name="Jiang B."/>
            <person name="Yang W."/>
            <person name="Lam T.T.-Y."/>
            <person name="Chang Q."/>
            <person name="Ding S."/>
            <person name="Wang X."/>
            <person name="Zhu J."/>
            <person name="Ruan X."/>
            <person name="Zhao L."/>
            <person name="Wei J."/>
            <person name="Que T."/>
            <person name="Du C."/>
            <person name="Cheng J."/>
            <person name="Dai P."/>
            <person name="Han X."/>
            <person name="Huang E."/>
            <person name="Gao Y."/>
            <person name="Liu J."/>
            <person name="Shao H."/>
            <person name="Ye R."/>
            <person name="Li L."/>
            <person name="Wei W."/>
            <person name="Wang X."/>
            <person name="Wang C."/>
            <person name="Huo Q."/>
            <person name="Li W."/>
            <person name="Guo W."/>
            <person name="Chen H."/>
            <person name="Chen S."/>
            <person name="Zhou L."/>
            <person name="Zhou L."/>
            <person name="Ni X."/>
            <person name="Tian J."/>
            <person name="Zhou Y."/>
            <person name="Sheng Y."/>
            <person name="Liu T."/>
            <person name="Pan Y."/>
            <person name="Xia L."/>
            <person name="Li J."/>
            <person name="Zhao F."/>
            <person name="Cao W."/>
        </authorList>
    </citation>
    <scope>NUCLEOTIDE SEQUENCE</scope>
    <source>
        <strain evidence="2">Rmic-2018</strain>
        <tissue evidence="2">Larvae</tissue>
    </source>
</reference>
<organism evidence="2 3">
    <name type="scientific">Rhipicephalus microplus</name>
    <name type="common">Cattle tick</name>
    <name type="synonym">Boophilus microplus</name>
    <dbReference type="NCBI Taxonomy" id="6941"/>
    <lineage>
        <taxon>Eukaryota</taxon>
        <taxon>Metazoa</taxon>
        <taxon>Ecdysozoa</taxon>
        <taxon>Arthropoda</taxon>
        <taxon>Chelicerata</taxon>
        <taxon>Arachnida</taxon>
        <taxon>Acari</taxon>
        <taxon>Parasitiformes</taxon>
        <taxon>Ixodida</taxon>
        <taxon>Ixodoidea</taxon>
        <taxon>Ixodidae</taxon>
        <taxon>Rhipicephalinae</taxon>
        <taxon>Rhipicephalus</taxon>
        <taxon>Boophilus</taxon>
    </lineage>
</organism>
<feature type="region of interest" description="Disordered" evidence="1">
    <location>
        <begin position="62"/>
        <end position="97"/>
    </location>
</feature>
<evidence type="ECO:0000256" key="1">
    <source>
        <dbReference type="SAM" id="MobiDB-lite"/>
    </source>
</evidence>
<evidence type="ECO:0000313" key="3">
    <source>
        <dbReference type="Proteomes" id="UP000821866"/>
    </source>
</evidence>
<keyword evidence="3" id="KW-1185">Reference proteome</keyword>
<gene>
    <name evidence="2" type="ORF">HPB51_015647</name>
</gene>
<dbReference type="Proteomes" id="UP000821866">
    <property type="component" value="Chromosome 8"/>
</dbReference>
<sequence length="228" mass="25108">MDACQRRASGGVEDSGPVEVCDVVEHAAALPHIVLRHAKSRDCRKTSDTRDPMGLARRRFAVPRRHTSGGHRGGVDHEQLSSAAPAMGDPGPDSDIFEGRARRAVSPLRERAPAQTERRDRWKCVRDGMRALSSPVPDHDAPGARSWRLFWGPPRQDAQRKSTDARLEALLFVHNSLLSRLWPRPRAHSVRCLSAYEQALGASCTPGVLKSSLRSVPALRSHCGRLGE</sequence>
<accession>A0A9J6D9Z6</accession>
<evidence type="ECO:0000313" key="2">
    <source>
        <dbReference type="EMBL" id="KAH8019021.1"/>
    </source>
</evidence>
<dbReference type="EMBL" id="JABSTU010000010">
    <property type="protein sequence ID" value="KAH8019021.1"/>
    <property type="molecule type" value="Genomic_DNA"/>
</dbReference>
<dbReference type="AlphaFoldDB" id="A0A9J6D9Z6"/>
<name>A0A9J6D9Z6_RHIMP</name>
<protein>
    <submittedName>
        <fullName evidence="2">Uncharacterized protein</fullName>
    </submittedName>
</protein>
<proteinExistence type="predicted"/>
<reference evidence="2" key="1">
    <citation type="journal article" date="2020" name="Cell">
        <title>Large-Scale Comparative Analyses of Tick Genomes Elucidate Their Genetic Diversity and Vector Capacities.</title>
        <authorList>
            <consortium name="Tick Genome and Microbiome Consortium (TIGMIC)"/>
            <person name="Jia N."/>
            <person name="Wang J."/>
            <person name="Shi W."/>
            <person name="Du L."/>
            <person name="Sun Y."/>
            <person name="Zhan W."/>
            <person name="Jiang J.F."/>
            <person name="Wang Q."/>
            <person name="Zhang B."/>
            <person name="Ji P."/>
            <person name="Bell-Sakyi L."/>
            <person name="Cui X.M."/>
            <person name="Yuan T.T."/>
            <person name="Jiang B.G."/>
            <person name="Yang W.F."/>
            <person name="Lam T.T."/>
            <person name="Chang Q.C."/>
            <person name="Ding S.J."/>
            <person name="Wang X.J."/>
            <person name="Zhu J.G."/>
            <person name="Ruan X.D."/>
            <person name="Zhao L."/>
            <person name="Wei J.T."/>
            <person name="Ye R.Z."/>
            <person name="Que T.C."/>
            <person name="Du C.H."/>
            <person name="Zhou Y.H."/>
            <person name="Cheng J.X."/>
            <person name="Dai P.F."/>
            <person name="Guo W.B."/>
            <person name="Han X.H."/>
            <person name="Huang E.J."/>
            <person name="Li L.F."/>
            <person name="Wei W."/>
            <person name="Gao Y.C."/>
            <person name="Liu J.Z."/>
            <person name="Shao H.Z."/>
            <person name="Wang X."/>
            <person name="Wang C.C."/>
            <person name="Yang T.C."/>
            <person name="Huo Q.B."/>
            <person name="Li W."/>
            <person name="Chen H.Y."/>
            <person name="Chen S.E."/>
            <person name="Zhou L.G."/>
            <person name="Ni X.B."/>
            <person name="Tian J.H."/>
            <person name="Sheng Y."/>
            <person name="Liu T."/>
            <person name="Pan Y.S."/>
            <person name="Xia L.Y."/>
            <person name="Li J."/>
            <person name="Zhao F."/>
            <person name="Cao W.C."/>
        </authorList>
    </citation>
    <scope>NUCLEOTIDE SEQUENCE</scope>
    <source>
        <strain evidence="2">Rmic-2018</strain>
    </source>
</reference>
<comment type="caution">
    <text evidence="2">The sequence shown here is derived from an EMBL/GenBank/DDBJ whole genome shotgun (WGS) entry which is preliminary data.</text>
</comment>